<evidence type="ECO:0000256" key="13">
    <source>
        <dbReference type="PIRSR" id="PIRSR028937-1"/>
    </source>
</evidence>
<dbReference type="OMA" id="RNVKGCW"/>
<proteinExistence type="inferred from homology"/>
<evidence type="ECO:0000256" key="10">
    <source>
        <dbReference type="ARBA" id="ARBA00023002"/>
    </source>
</evidence>
<evidence type="ECO:0000256" key="1">
    <source>
        <dbReference type="ARBA" id="ARBA00000920"/>
    </source>
</evidence>
<dbReference type="Pfam" id="PF00890">
    <property type="entry name" value="FAD_binding_2"/>
    <property type="match status" value="1"/>
</dbReference>
<keyword evidence="11" id="KW-0472">Membrane</keyword>
<evidence type="ECO:0000256" key="8">
    <source>
        <dbReference type="ARBA" id="ARBA00022827"/>
    </source>
</evidence>
<comment type="similarity">
    <text evidence="4 12">Belongs to the GMC oxidoreductase family.</text>
</comment>
<evidence type="ECO:0000256" key="4">
    <source>
        <dbReference type="ARBA" id="ARBA00010790"/>
    </source>
</evidence>
<dbReference type="InterPro" id="IPR003953">
    <property type="entry name" value="FAD-dep_OxRdtase_2_FAD-bd"/>
</dbReference>
<evidence type="ECO:0000256" key="3">
    <source>
        <dbReference type="ARBA" id="ARBA00004370"/>
    </source>
</evidence>
<dbReference type="AlphaFoldDB" id="A0A0L0HPF7"/>
<dbReference type="Pfam" id="PF05199">
    <property type="entry name" value="GMC_oxred_C"/>
    <property type="match status" value="1"/>
</dbReference>
<dbReference type="InterPro" id="IPR012400">
    <property type="entry name" value="Long_Oxdase"/>
</dbReference>
<sequence>MSAQPANEGSPPNDFAATSTSLPAADSVQQAVGKAAKGVAHAVHSTLLHADIPADGICGFSQSQALVLAALADTLVAALNPEETARLVATTQSVRNAQSLSDDVISFAQISGGTMELVKNMIDYLHKAAHPDQLQSVQTALWVLSTGPGCFLLTGSSTPVHRLDRSAREKVVSKLFHSPLAALRALVKSIYGMVILNTYGEPKLGKGRNPFLKVIGYPEGPHVERPLPDPADIWRPSFLDLQGLVGPNDSEEIRLACDIVVVGSGAGGGVVAGELAQAGHDVLVLEKAFYTHPSELPYTPKASFELLFERSGALGSEDGSMQVLTGNAWGGGTAVNWSASLRLPSKVREEWATKYKLPYFMSLDYANAVDAVCTRVGVSTDAIEHNASNSLLLEGLARLGMPHGVIPQNTDSQSHECGFCCFGCPYGTKQGTHLTFLRDAAESGNARFIEGCTVDRVLHKGGRAVGVKGTVIERGTGRTRKIMVKAKKVVVSAGSLHSPAILLRSGLRNPNIGKHLRLHPCTHVFGIFRNSEKPINTYSGSIMTVLGTPAENAHGDGYGSKLEISCMHPAMFASCVPWRSAEEHKRLLALYDRMVPVLVIGRDSDATKGRVYLDKTGTPRIEYTISPKDQISLAAGVEAGIKALIAAGATEIITNQRGVDPFSIDPEKINDIFTSKEFGNYLAKVRKWGFQPTWTPLFTAHQMGTCRMAGSASQGACNPDGRTWEVDGLYVADASLFPTASGVNPMVTTLSLGYAVAQRVKESLQSTAKL</sequence>
<dbReference type="Proteomes" id="UP000053201">
    <property type="component" value="Unassembled WGS sequence"/>
</dbReference>
<dbReference type="Gene3D" id="3.50.50.60">
    <property type="entry name" value="FAD/NAD(P)-binding domain"/>
    <property type="match status" value="2"/>
</dbReference>
<evidence type="ECO:0000256" key="11">
    <source>
        <dbReference type="ARBA" id="ARBA00023136"/>
    </source>
</evidence>
<reference evidence="19 20" key="1">
    <citation type="submission" date="2009-08" db="EMBL/GenBank/DDBJ databases">
        <title>The Genome Sequence of Spizellomyces punctatus strain DAOM BR117.</title>
        <authorList>
            <consortium name="The Broad Institute Genome Sequencing Platform"/>
            <person name="Russ C."/>
            <person name="Cuomo C."/>
            <person name="Shea T."/>
            <person name="Young S.K."/>
            <person name="Zeng Q."/>
            <person name="Koehrsen M."/>
            <person name="Haas B."/>
            <person name="Borodovsky M."/>
            <person name="Guigo R."/>
            <person name="Alvarado L."/>
            <person name="Berlin A."/>
            <person name="Bochicchio J."/>
            <person name="Borenstein D."/>
            <person name="Chapman S."/>
            <person name="Chen Z."/>
            <person name="Engels R."/>
            <person name="Freedman E."/>
            <person name="Gellesch M."/>
            <person name="Goldberg J."/>
            <person name="Griggs A."/>
            <person name="Gujja S."/>
            <person name="Heiman D."/>
            <person name="Hepburn T."/>
            <person name="Howarth C."/>
            <person name="Jen D."/>
            <person name="Larson L."/>
            <person name="Lewis B."/>
            <person name="Mehta T."/>
            <person name="Park D."/>
            <person name="Pearson M."/>
            <person name="Roberts A."/>
            <person name="Saif S."/>
            <person name="Shenoy N."/>
            <person name="Sisk P."/>
            <person name="Stolte C."/>
            <person name="Sykes S."/>
            <person name="Thomson T."/>
            <person name="Walk T."/>
            <person name="White J."/>
            <person name="Yandava C."/>
            <person name="Burger G."/>
            <person name="Gray M.W."/>
            <person name="Holland P.W.H."/>
            <person name="King N."/>
            <person name="Lang F.B.F."/>
            <person name="Roger A.J."/>
            <person name="Ruiz-Trillo I."/>
            <person name="Lander E."/>
            <person name="Nusbaum C."/>
        </authorList>
    </citation>
    <scope>NUCLEOTIDE SEQUENCE [LARGE SCALE GENOMIC DNA]</scope>
    <source>
        <strain evidence="19 20">DAOM BR117</strain>
    </source>
</reference>
<evidence type="ECO:0000256" key="2">
    <source>
        <dbReference type="ARBA" id="ARBA00003842"/>
    </source>
</evidence>
<dbReference type="GO" id="GO:0050660">
    <property type="term" value="F:flavin adenine dinucleotide binding"/>
    <property type="evidence" value="ECO:0007669"/>
    <property type="project" value="InterPro"/>
</dbReference>
<evidence type="ECO:0000259" key="16">
    <source>
        <dbReference type="Pfam" id="PF00732"/>
    </source>
</evidence>
<dbReference type="PIRSF" id="PIRSF028937">
    <property type="entry name" value="Lg_Ch_AO"/>
    <property type="match status" value="1"/>
</dbReference>
<gene>
    <name evidence="19" type="ORF">SPPG_02052</name>
</gene>
<dbReference type="GeneID" id="27685671"/>
<organism evidence="19 20">
    <name type="scientific">Spizellomyces punctatus (strain DAOM BR117)</name>
    <dbReference type="NCBI Taxonomy" id="645134"/>
    <lineage>
        <taxon>Eukaryota</taxon>
        <taxon>Fungi</taxon>
        <taxon>Fungi incertae sedis</taxon>
        <taxon>Chytridiomycota</taxon>
        <taxon>Chytridiomycota incertae sedis</taxon>
        <taxon>Chytridiomycetes</taxon>
        <taxon>Spizellomycetales</taxon>
        <taxon>Spizellomycetaceae</taxon>
        <taxon>Spizellomyces</taxon>
    </lineage>
</organism>
<keyword evidence="9" id="KW-1133">Transmembrane helix</keyword>
<dbReference type="VEuPathDB" id="FungiDB:SPPG_02052"/>
<evidence type="ECO:0000259" key="17">
    <source>
        <dbReference type="Pfam" id="PF00890"/>
    </source>
</evidence>
<dbReference type="InterPro" id="IPR000172">
    <property type="entry name" value="GMC_OxRdtase_N"/>
</dbReference>
<dbReference type="eggNOG" id="ENOG502QSD8">
    <property type="taxonomic scope" value="Eukaryota"/>
</dbReference>
<dbReference type="RefSeq" id="XP_016611016.1">
    <property type="nucleotide sequence ID" value="XM_016750354.1"/>
</dbReference>
<dbReference type="STRING" id="645134.A0A0L0HPF7"/>
<dbReference type="PANTHER" id="PTHR46056">
    <property type="entry name" value="LONG-CHAIN-ALCOHOL OXIDASE"/>
    <property type="match status" value="1"/>
</dbReference>
<comment type="subcellular location">
    <subcellularLocation>
        <location evidence="3">Membrane</location>
    </subcellularLocation>
</comment>
<keyword evidence="20" id="KW-1185">Reference proteome</keyword>
<evidence type="ECO:0000259" key="18">
    <source>
        <dbReference type="Pfam" id="PF05199"/>
    </source>
</evidence>
<dbReference type="InParanoid" id="A0A0L0HPF7"/>
<dbReference type="OrthoDB" id="269227at2759"/>
<evidence type="ECO:0000256" key="12">
    <source>
        <dbReference type="PIRNR" id="PIRNR028937"/>
    </source>
</evidence>
<dbReference type="PANTHER" id="PTHR46056:SF12">
    <property type="entry name" value="LONG-CHAIN-ALCOHOL OXIDASE"/>
    <property type="match status" value="1"/>
</dbReference>
<dbReference type="EMBL" id="KQ257452">
    <property type="protein sequence ID" value="KND02977.1"/>
    <property type="molecule type" value="Genomic_DNA"/>
</dbReference>
<dbReference type="InterPro" id="IPR007867">
    <property type="entry name" value="GMC_OxRtase_C"/>
</dbReference>
<feature type="active site" description="Proton acceptor" evidence="13">
    <location>
        <position position="701"/>
    </location>
</feature>
<comment type="function">
    <text evidence="2">Long-chain fatty alcohol oxidase involved in the omega-oxidation pathway of lipid degradation.</text>
</comment>
<comment type="catalytic activity">
    <reaction evidence="1 12">
        <text>a long-chain primary fatty alcohol + O2 = a long-chain fatty aldehyde + H2O2</text>
        <dbReference type="Rhea" id="RHEA:22756"/>
        <dbReference type="ChEBI" id="CHEBI:15379"/>
        <dbReference type="ChEBI" id="CHEBI:16240"/>
        <dbReference type="ChEBI" id="CHEBI:17176"/>
        <dbReference type="ChEBI" id="CHEBI:77396"/>
        <dbReference type="EC" id="1.1.3.20"/>
    </reaction>
</comment>
<keyword evidence="8 14" id="KW-0274">FAD</keyword>
<evidence type="ECO:0000256" key="7">
    <source>
        <dbReference type="ARBA" id="ARBA00022692"/>
    </source>
</evidence>
<dbReference type="Pfam" id="PF00732">
    <property type="entry name" value="GMC_oxred_N"/>
    <property type="match status" value="1"/>
</dbReference>
<feature type="binding site" evidence="14">
    <location>
        <begin position="257"/>
        <end position="272"/>
    </location>
    <ligand>
        <name>FAD</name>
        <dbReference type="ChEBI" id="CHEBI:57692"/>
    </ligand>
</feature>
<feature type="domain" description="Glucose-methanol-choline oxidoreductase N-terminal" evidence="16">
    <location>
        <begin position="305"/>
        <end position="521"/>
    </location>
</feature>
<keyword evidence="6" id="KW-0285">Flavoprotein</keyword>
<name>A0A0L0HPF7_SPIPD</name>
<keyword evidence="10 12" id="KW-0560">Oxidoreductase</keyword>
<dbReference type="SUPFAM" id="SSF51905">
    <property type="entry name" value="FAD/NAD(P)-binding domain"/>
    <property type="match status" value="1"/>
</dbReference>
<feature type="domain" description="Glucose-methanol-choline oxidoreductase C-terminal" evidence="18">
    <location>
        <begin position="608"/>
        <end position="753"/>
    </location>
</feature>
<keyword evidence="7" id="KW-0812">Transmembrane</keyword>
<feature type="region of interest" description="Disordered" evidence="15">
    <location>
        <begin position="1"/>
        <end position="20"/>
    </location>
</feature>
<feature type="domain" description="FAD-dependent oxidoreductase 2 FAD-binding" evidence="17">
    <location>
        <begin position="258"/>
        <end position="291"/>
    </location>
</feature>
<evidence type="ECO:0000256" key="14">
    <source>
        <dbReference type="PIRSR" id="PIRSR028937-2"/>
    </source>
</evidence>
<dbReference type="GO" id="GO:0046577">
    <property type="term" value="F:long-chain-alcohol oxidase activity"/>
    <property type="evidence" value="ECO:0007669"/>
    <property type="project" value="UniProtKB-EC"/>
</dbReference>
<evidence type="ECO:0000256" key="5">
    <source>
        <dbReference type="ARBA" id="ARBA00013125"/>
    </source>
</evidence>
<evidence type="ECO:0000256" key="9">
    <source>
        <dbReference type="ARBA" id="ARBA00022989"/>
    </source>
</evidence>
<dbReference type="GO" id="GO:0016020">
    <property type="term" value="C:membrane"/>
    <property type="evidence" value="ECO:0007669"/>
    <property type="project" value="UniProtKB-SubCell"/>
</dbReference>
<dbReference type="EC" id="1.1.3.20" evidence="5 12"/>
<evidence type="ECO:0000313" key="19">
    <source>
        <dbReference type="EMBL" id="KND02977.1"/>
    </source>
</evidence>
<evidence type="ECO:0000256" key="6">
    <source>
        <dbReference type="ARBA" id="ARBA00022630"/>
    </source>
</evidence>
<evidence type="ECO:0000256" key="15">
    <source>
        <dbReference type="SAM" id="MobiDB-lite"/>
    </source>
</evidence>
<evidence type="ECO:0000313" key="20">
    <source>
        <dbReference type="Proteomes" id="UP000053201"/>
    </source>
</evidence>
<dbReference type="InterPro" id="IPR036188">
    <property type="entry name" value="FAD/NAD-bd_sf"/>
</dbReference>
<accession>A0A0L0HPF7</accession>
<protein>
    <recommendedName>
        <fullName evidence="5 12">Long-chain-alcohol oxidase</fullName>
        <ecNumber evidence="5 12">1.1.3.20</ecNumber>
    </recommendedName>
</protein>